<evidence type="ECO:0000256" key="2">
    <source>
        <dbReference type="SAM" id="MobiDB-lite"/>
    </source>
</evidence>
<gene>
    <name evidence="3" type="ORF">RIMI_LOCUS627741</name>
</gene>
<proteinExistence type="predicted"/>
<feature type="compositionally biased region" description="Polar residues" evidence="2">
    <location>
        <begin position="179"/>
        <end position="188"/>
    </location>
</feature>
<feature type="region of interest" description="Disordered" evidence="2">
    <location>
        <begin position="169"/>
        <end position="188"/>
    </location>
</feature>
<dbReference type="PANTHER" id="PTHR47241:SF1">
    <property type="entry name" value="BED-TYPE DOMAIN-CONTAINING PROTEIN"/>
    <property type="match status" value="1"/>
</dbReference>
<sequence length="473" mass="54203">MAAIALSQLKHIPCLAHTLNLVVQCFLKSYPGLPDLLLKVRRLCSHIRRSPVHSSRMQNHQRSLKLPQHRLTIDVATRWNSTLHMLQRLCEQRRAVMYLWEDTHTRAGSWMADMELSGVQWSKVQDLCQVLQCFEECTRLVSADDAIISMSIPLMRLLMQSLTHVKEQASAAEDEGSLDDSQPLSGQGSLLDEVADEEDDGDEYFLDEEASRGNRNWWRCKLYQVFDNSSGLAHSLICELKEKLQQEKHLIFEQLEQQERKKTEELQNLRITLIAEQQTNFNTVLTRERLKKENIINELSEKLKSITQQQERDKDLIETLSEDRARLLEEKKKLDEDVCKLRSFMSSTHTVPVSEPSGAFVPELSCEDEDRMEPTFEITLTDTEYASQAEQISASDDDSFLQATMVVEQSQPSLLNHQRQGQVLPSPLHSGIPTMHFPHKSPPFVATPGIKVGVTIFTPFEFFNVLLPQKSYS</sequence>
<evidence type="ECO:0000256" key="1">
    <source>
        <dbReference type="SAM" id="Coils"/>
    </source>
</evidence>
<evidence type="ECO:0000313" key="4">
    <source>
        <dbReference type="Proteomes" id="UP001176940"/>
    </source>
</evidence>
<dbReference type="InterPro" id="IPR052865">
    <property type="entry name" value="Zinc_finger_BED"/>
</dbReference>
<protein>
    <submittedName>
        <fullName evidence="3">Uncharacterized protein</fullName>
    </submittedName>
</protein>
<feature type="coiled-coil region" evidence="1">
    <location>
        <begin position="241"/>
        <end position="337"/>
    </location>
</feature>
<reference evidence="3" key="1">
    <citation type="submission" date="2023-07" db="EMBL/GenBank/DDBJ databases">
        <authorList>
            <person name="Stuckert A."/>
        </authorList>
    </citation>
    <scope>NUCLEOTIDE SEQUENCE</scope>
</reference>
<organism evidence="3 4">
    <name type="scientific">Ranitomeya imitator</name>
    <name type="common">mimic poison frog</name>
    <dbReference type="NCBI Taxonomy" id="111125"/>
    <lineage>
        <taxon>Eukaryota</taxon>
        <taxon>Metazoa</taxon>
        <taxon>Chordata</taxon>
        <taxon>Craniata</taxon>
        <taxon>Vertebrata</taxon>
        <taxon>Euteleostomi</taxon>
        <taxon>Amphibia</taxon>
        <taxon>Batrachia</taxon>
        <taxon>Anura</taxon>
        <taxon>Neobatrachia</taxon>
        <taxon>Hyloidea</taxon>
        <taxon>Dendrobatidae</taxon>
        <taxon>Dendrobatinae</taxon>
        <taxon>Ranitomeya</taxon>
    </lineage>
</organism>
<dbReference type="SUPFAM" id="SSF53098">
    <property type="entry name" value="Ribonuclease H-like"/>
    <property type="match status" value="1"/>
</dbReference>
<dbReference type="PANTHER" id="PTHR47241">
    <property type="entry name" value="FINGER PROTEIN, PUTATIVE-RELATED"/>
    <property type="match status" value="1"/>
</dbReference>
<dbReference type="Proteomes" id="UP001176940">
    <property type="component" value="Unassembled WGS sequence"/>
</dbReference>
<dbReference type="EMBL" id="CAUEEQ010000769">
    <property type="protein sequence ID" value="CAJ0917886.1"/>
    <property type="molecule type" value="Genomic_DNA"/>
</dbReference>
<keyword evidence="4" id="KW-1185">Reference proteome</keyword>
<dbReference type="InterPro" id="IPR012337">
    <property type="entry name" value="RNaseH-like_sf"/>
</dbReference>
<name>A0ABN9KSK4_9NEOB</name>
<keyword evidence="1" id="KW-0175">Coiled coil</keyword>
<evidence type="ECO:0000313" key="3">
    <source>
        <dbReference type="EMBL" id="CAJ0917886.1"/>
    </source>
</evidence>
<comment type="caution">
    <text evidence="3">The sequence shown here is derived from an EMBL/GenBank/DDBJ whole genome shotgun (WGS) entry which is preliminary data.</text>
</comment>
<accession>A0ABN9KSK4</accession>